<dbReference type="InterPro" id="IPR023393">
    <property type="entry name" value="START-like_dom_sf"/>
</dbReference>
<keyword evidence="4" id="KW-1185">Reference proteome</keyword>
<comment type="caution">
    <text evidence="3">The sequence shown here is derived from an EMBL/GenBank/DDBJ whole genome shotgun (WGS) entry which is preliminary data.</text>
</comment>
<reference evidence="3 4" key="1">
    <citation type="submission" date="2020-02" db="EMBL/GenBank/DDBJ databases">
        <authorList>
            <person name="Kim M.K."/>
        </authorList>
    </citation>
    <scope>NUCLEOTIDE SEQUENCE [LARGE SCALE GENOMIC DNA]</scope>
    <source>
        <strain evidence="3 4">BT327</strain>
    </source>
</reference>
<evidence type="ECO:0000313" key="3">
    <source>
        <dbReference type="EMBL" id="NEM99307.1"/>
    </source>
</evidence>
<name>A0A6B3M0Z4_9BACT</name>
<organism evidence="3 4">
    <name type="scientific">Pontibacter burrus</name>
    <dbReference type="NCBI Taxonomy" id="2704466"/>
    <lineage>
        <taxon>Bacteria</taxon>
        <taxon>Pseudomonadati</taxon>
        <taxon>Bacteroidota</taxon>
        <taxon>Cytophagia</taxon>
        <taxon>Cytophagales</taxon>
        <taxon>Hymenobacteraceae</taxon>
        <taxon>Pontibacter</taxon>
    </lineage>
</organism>
<dbReference type="RefSeq" id="WP_163916352.1">
    <property type="nucleotide sequence ID" value="NZ_JAAGWD010000008.1"/>
</dbReference>
<evidence type="ECO:0000259" key="2">
    <source>
        <dbReference type="Pfam" id="PF08327"/>
    </source>
</evidence>
<evidence type="ECO:0000313" key="4">
    <source>
        <dbReference type="Proteomes" id="UP000474777"/>
    </source>
</evidence>
<dbReference type="SUPFAM" id="SSF55961">
    <property type="entry name" value="Bet v1-like"/>
    <property type="match status" value="1"/>
</dbReference>
<dbReference type="InterPro" id="IPR013538">
    <property type="entry name" value="ASHA1/2-like_C"/>
</dbReference>
<comment type="similarity">
    <text evidence="1">Belongs to the AHA1 family.</text>
</comment>
<feature type="domain" description="Activator of Hsp90 ATPase homologue 1/2-like C-terminal" evidence="2">
    <location>
        <begin position="17"/>
        <end position="137"/>
    </location>
</feature>
<proteinExistence type="inferred from homology"/>
<dbReference type="Proteomes" id="UP000474777">
    <property type="component" value="Unassembled WGS sequence"/>
</dbReference>
<dbReference type="Pfam" id="PF08327">
    <property type="entry name" value="AHSA1"/>
    <property type="match status" value="1"/>
</dbReference>
<dbReference type="Gene3D" id="3.30.530.20">
    <property type="match status" value="1"/>
</dbReference>
<sequence length="155" mass="17540">MTTQKLHIQAALQILKPAHEVFQAIVDPAKMSNYFISEASGPMEEGKTVTWKFPEFDETFPVRVGKVEQDKYISYYWDGTDGTELLVEMTLTPKGDNATVVTITEKEMDNNEEGLNWLKGNTAGWANFLACLKAYLEHGINLRKGAFDFMKPDQL</sequence>
<gene>
    <name evidence="3" type="ORF">GXP69_16525</name>
</gene>
<protein>
    <submittedName>
        <fullName evidence="3">ATPase</fullName>
    </submittedName>
</protein>
<accession>A0A6B3M0Z4</accession>
<evidence type="ECO:0000256" key="1">
    <source>
        <dbReference type="ARBA" id="ARBA00006817"/>
    </source>
</evidence>
<dbReference type="AlphaFoldDB" id="A0A6B3M0Z4"/>
<dbReference type="EMBL" id="JAAGWD010000008">
    <property type="protein sequence ID" value="NEM99307.1"/>
    <property type="molecule type" value="Genomic_DNA"/>
</dbReference>